<organism evidence="9 10">
    <name type="scientific">Polaribacter reichenbachii</name>
    <dbReference type="NCBI Taxonomy" id="996801"/>
    <lineage>
        <taxon>Bacteria</taxon>
        <taxon>Pseudomonadati</taxon>
        <taxon>Bacteroidota</taxon>
        <taxon>Flavobacteriia</taxon>
        <taxon>Flavobacteriales</taxon>
        <taxon>Flavobacteriaceae</taxon>
    </lineage>
</organism>
<dbReference type="GO" id="GO:0004181">
    <property type="term" value="F:metallocarboxypeptidase activity"/>
    <property type="evidence" value="ECO:0007669"/>
    <property type="project" value="InterPro"/>
</dbReference>
<evidence type="ECO:0000256" key="5">
    <source>
        <dbReference type="ARBA" id="ARBA00022833"/>
    </source>
</evidence>
<keyword evidence="6" id="KW-0482">Metalloprotease</keyword>
<evidence type="ECO:0000313" key="10">
    <source>
        <dbReference type="Proteomes" id="UP000092612"/>
    </source>
</evidence>
<evidence type="ECO:0000256" key="6">
    <source>
        <dbReference type="ARBA" id="ARBA00023049"/>
    </source>
</evidence>
<dbReference type="GO" id="GO:0005615">
    <property type="term" value="C:extracellular space"/>
    <property type="evidence" value="ECO:0007669"/>
    <property type="project" value="TreeGrafter"/>
</dbReference>
<sequence length="845" mass="95896">MKIIKHFFAFLFTITLLQNLEAQDYYFKDKAPFNSEIPTPEQFLGYGIGEHHTRHDLIVAYLTKLAEVSDRASIEIYGKTYEKRKLVMFAVSSPKNLQNLDAIKSEHLKFVDTETTVKNYDEVPVIIQLGYNVHGNEPSSSEAALLTAYTLVASNSPEVLNYLEKSVIFIDPTINPDGRDRHTQWANQYQAKNLVSDNIDAEHTEGWPRGRTNHYWFDLNRDWLLAVHPESKAKLKWLHSWYPNVVTDFHEMGTNSHHFFEPMKPIGSWDPIMPKENYEDLNNLFAPYFATALDKVGSLYYTKESFDGTYPGYGSSYPDLQGGLALLFEQASSRGHVQDTDYGKITFPFTIRNQYISTFATITAAVENKGFLRKYQQEFFKSAVTKKAKSGLAGYEFTVENDKNREKAFVDQLLTHKIKVYKKGDTYTVPLKQPQHRMVQTMFETYSKFRDSVFYDASAWSLANFYNIKYQGKKTVSLGNEITSTENLIQNSKIKKSSYAYIIDWDDYNSPAALYYMQSKGLTVAAAFKPFSINTSAGDKSFNYGSLLIPVSKQKKSSNEVFKIITEAQEKFEIPVFGTNSGFSLKGIDLGSNNFRALEKPKVAMLIGEGTNSYEAGEVWHLLDTRIQMPITKIRMSNYGRANLDKYNTLVMVSGSYSALDSIQRNKLKDWAAKGNTLITIAGGSKWLIDKKMVKESLTKKPKSKEKDKKEIKRMPYVDASENSGRERVGGAIFEVDLDVTHPLGFGYRSSKLPVYKNNMVFLAPSKSAYATVAKYTENPHIDGFVSKNNLDNFIKPSASLLVSPLGRGRAILFADNPNFRGAWYGTNKLFLNALFLGSEIRVPR</sequence>
<evidence type="ECO:0000256" key="1">
    <source>
        <dbReference type="ARBA" id="ARBA00001947"/>
    </source>
</evidence>
<evidence type="ECO:0000256" key="4">
    <source>
        <dbReference type="ARBA" id="ARBA00022801"/>
    </source>
</evidence>
<feature type="domain" description="Peptidase M14" evidence="8">
    <location>
        <begin position="50"/>
        <end position="379"/>
    </location>
</feature>
<dbReference type="SMART" id="SM00631">
    <property type="entry name" value="Zn_pept"/>
    <property type="match status" value="1"/>
</dbReference>
<dbReference type="InterPro" id="IPR029062">
    <property type="entry name" value="Class_I_gatase-like"/>
</dbReference>
<dbReference type="InterPro" id="IPR000834">
    <property type="entry name" value="Peptidase_M14"/>
</dbReference>
<dbReference type="PANTHER" id="PTHR11705:SF143">
    <property type="entry name" value="SLL0236 PROTEIN"/>
    <property type="match status" value="1"/>
</dbReference>
<evidence type="ECO:0000256" key="7">
    <source>
        <dbReference type="PROSITE-ProRule" id="PRU01379"/>
    </source>
</evidence>
<comment type="caution">
    <text evidence="9">The sequence shown here is derived from an EMBL/GenBank/DDBJ whole genome shotgun (WGS) entry which is preliminary data.</text>
</comment>
<comment type="similarity">
    <text evidence="2 7">Belongs to the peptidase M14 family.</text>
</comment>
<name>A0A1B8U707_9FLAO</name>
<evidence type="ECO:0000313" key="9">
    <source>
        <dbReference type="EMBL" id="OBY67609.1"/>
    </source>
</evidence>
<comment type="caution">
    <text evidence="7">Lacks conserved residue(s) required for the propagation of feature annotation.</text>
</comment>
<dbReference type="AlphaFoldDB" id="A0A1B8U707"/>
<reference evidence="10" key="1">
    <citation type="submission" date="2016-02" db="EMBL/GenBank/DDBJ databases">
        <title>Paenibacillus sp. LPB0068, isolated from Crassostrea gigas.</title>
        <authorList>
            <person name="Shin S.-K."/>
            <person name="Yi H."/>
        </authorList>
    </citation>
    <scope>NUCLEOTIDE SEQUENCE [LARGE SCALE GENOMIC DNA]</scope>
    <source>
        <strain evidence="10">KCTC 23969</strain>
    </source>
</reference>
<keyword evidence="3" id="KW-0645">Protease</keyword>
<dbReference type="PROSITE" id="PS52035">
    <property type="entry name" value="PEPTIDASE_M14"/>
    <property type="match status" value="1"/>
</dbReference>
<gene>
    <name evidence="9" type="ORF">LPB301_01335</name>
</gene>
<proteinExistence type="inferred from homology"/>
<evidence type="ECO:0000259" key="8">
    <source>
        <dbReference type="PROSITE" id="PS52035"/>
    </source>
</evidence>
<dbReference type="STRING" id="996801.BW723_08155"/>
<keyword evidence="10" id="KW-1185">Reference proteome</keyword>
<dbReference type="Pfam" id="PF00246">
    <property type="entry name" value="Peptidase_M14"/>
    <property type="match status" value="1"/>
</dbReference>
<evidence type="ECO:0000256" key="3">
    <source>
        <dbReference type="ARBA" id="ARBA00022670"/>
    </source>
</evidence>
<dbReference type="Proteomes" id="UP000092612">
    <property type="component" value="Unassembled WGS sequence"/>
</dbReference>
<dbReference type="PANTHER" id="PTHR11705">
    <property type="entry name" value="PROTEASE FAMILY M14 CARBOXYPEPTIDASE A,B"/>
    <property type="match status" value="1"/>
</dbReference>
<evidence type="ECO:0000256" key="2">
    <source>
        <dbReference type="ARBA" id="ARBA00005988"/>
    </source>
</evidence>
<protein>
    <submittedName>
        <fullName evidence="9">Zinc carboxypeptidase</fullName>
    </submittedName>
</protein>
<dbReference type="RefSeq" id="WP_068356269.1">
    <property type="nucleotide sequence ID" value="NZ_CP019337.1"/>
</dbReference>
<dbReference type="KEGG" id="prn:BW723_08155"/>
<dbReference type="OrthoDB" id="9758209at2"/>
<keyword evidence="9" id="KW-0121">Carboxypeptidase</keyword>
<dbReference type="SUPFAM" id="SSF52317">
    <property type="entry name" value="Class I glutamine amidotransferase-like"/>
    <property type="match status" value="1"/>
</dbReference>
<dbReference type="Gene3D" id="3.40.630.10">
    <property type="entry name" value="Zn peptidases"/>
    <property type="match status" value="1"/>
</dbReference>
<dbReference type="SUPFAM" id="SSF53187">
    <property type="entry name" value="Zn-dependent exopeptidases"/>
    <property type="match status" value="1"/>
</dbReference>
<dbReference type="GO" id="GO:0006508">
    <property type="term" value="P:proteolysis"/>
    <property type="evidence" value="ECO:0007669"/>
    <property type="project" value="UniProtKB-KW"/>
</dbReference>
<comment type="cofactor">
    <cofactor evidence="1">
        <name>Zn(2+)</name>
        <dbReference type="ChEBI" id="CHEBI:29105"/>
    </cofactor>
</comment>
<keyword evidence="4" id="KW-0378">Hydrolase</keyword>
<dbReference type="GO" id="GO:0008270">
    <property type="term" value="F:zinc ion binding"/>
    <property type="evidence" value="ECO:0007669"/>
    <property type="project" value="InterPro"/>
</dbReference>
<keyword evidence="5" id="KW-0862">Zinc</keyword>
<accession>A0A1B8U707</accession>
<dbReference type="EMBL" id="LSFL01000003">
    <property type="protein sequence ID" value="OBY67609.1"/>
    <property type="molecule type" value="Genomic_DNA"/>
</dbReference>